<keyword evidence="1" id="KW-0472">Membrane</keyword>
<dbReference type="InterPro" id="IPR007354">
    <property type="entry name" value="CruF-like"/>
</dbReference>
<protein>
    <submittedName>
        <fullName evidence="2">Uncharacterized conserved membrane protein</fullName>
    </submittedName>
</protein>
<dbReference type="PANTHER" id="PTHR39419:SF1">
    <property type="entry name" value="SLL0814 PROTEIN"/>
    <property type="match status" value="1"/>
</dbReference>
<feature type="transmembrane region" description="Helical" evidence="1">
    <location>
        <begin position="99"/>
        <end position="124"/>
    </location>
</feature>
<dbReference type="STRING" id="491915.Aflv_2198"/>
<keyword evidence="1" id="KW-1133">Transmembrane helix</keyword>
<dbReference type="AlphaFoldDB" id="B7GLV6"/>
<dbReference type="PANTHER" id="PTHR39419">
    <property type="entry name" value="SLL0814 PROTEIN"/>
    <property type="match status" value="1"/>
</dbReference>
<accession>B7GLV6</accession>
<feature type="transmembrane region" description="Helical" evidence="1">
    <location>
        <begin position="63"/>
        <end position="87"/>
    </location>
</feature>
<feature type="transmembrane region" description="Helical" evidence="1">
    <location>
        <begin position="227"/>
        <end position="243"/>
    </location>
</feature>
<evidence type="ECO:0000313" key="2">
    <source>
        <dbReference type="EMBL" id="ACJ34557.1"/>
    </source>
</evidence>
<dbReference type="HOGENOM" id="CLU_070738_1_0_9"/>
<dbReference type="KEGG" id="afl:Aflv_2198"/>
<evidence type="ECO:0000313" key="3">
    <source>
        <dbReference type="Proteomes" id="UP000000742"/>
    </source>
</evidence>
<sequence length="247" mass="28145">MEEKTLRWGDRLYRLFLVWYACGIVLVGFQLLPPWLEWANVVFLMLAGAIGASFLWEAYGRRGVIATVSIFIGTIAVEYVGATYSFIFGSYDYTNQFGLTLFGVPIAIGFAWLAVIGCTHALALRFVSGNRPLLSASVGALLAVVLDLVIDPVAYVAKQYWIWEETSIYYNVPLQNFLGWFVVAFVIHFILFMFPVRKASSERKAVSLFFLLEAMFLFIALMEKLYLAFFLGLLLTLFIFLKWRRLT</sequence>
<gene>
    <name evidence="2" type="ordered locus">Aflv_2198</name>
</gene>
<feature type="transmembrane region" description="Helical" evidence="1">
    <location>
        <begin position="205"/>
        <end position="221"/>
    </location>
</feature>
<dbReference type="Pfam" id="PF04240">
    <property type="entry name" value="Caroten_synth"/>
    <property type="match status" value="1"/>
</dbReference>
<feature type="transmembrane region" description="Helical" evidence="1">
    <location>
        <begin position="177"/>
        <end position="196"/>
    </location>
</feature>
<dbReference type="EMBL" id="CP000922">
    <property type="protein sequence ID" value="ACJ34557.1"/>
    <property type="molecule type" value="Genomic_DNA"/>
</dbReference>
<feature type="transmembrane region" description="Helical" evidence="1">
    <location>
        <begin position="12"/>
        <end position="32"/>
    </location>
</feature>
<reference evidence="2 3" key="1">
    <citation type="journal article" date="2008" name="Genome Biol.">
        <title>Encapsulated in silica: genome, proteome and physiology of the thermophilic bacterium Anoxybacillus flavithermus WK1.</title>
        <authorList>
            <person name="Saw J.H."/>
            <person name="Mountain B.W."/>
            <person name="Feng L."/>
            <person name="Omelchenko M.V."/>
            <person name="Hou S."/>
            <person name="Saito J.A."/>
            <person name="Stott M.B."/>
            <person name="Li D."/>
            <person name="Zhao G."/>
            <person name="Wu J."/>
            <person name="Galperin M.Y."/>
            <person name="Koonin E.V."/>
            <person name="Makarova K.S."/>
            <person name="Wolf Y.I."/>
            <person name="Rigden D.J."/>
            <person name="Dunfield P.F."/>
            <person name="Wang L."/>
            <person name="Alam M."/>
        </authorList>
    </citation>
    <scope>NUCLEOTIDE SEQUENCE [LARGE SCALE GENOMIC DNA]</scope>
    <source>
        <strain evidence="3">DSM 21510 / WK1</strain>
    </source>
</reference>
<dbReference type="Proteomes" id="UP000000742">
    <property type="component" value="Chromosome"/>
</dbReference>
<organism evidence="2 3">
    <name type="scientific">Anoxybacillus flavithermus (strain DSM 21510 / WK1)</name>
    <dbReference type="NCBI Taxonomy" id="491915"/>
    <lineage>
        <taxon>Bacteria</taxon>
        <taxon>Bacillati</taxon>
        <taxon>Bacillota</taxon>
        <taxon>Bacilli</taxon>
        <taxon>Bacillales</taxon>
        <taxon>Anoxybacillaceae</taxon>
        <taxon>Anoxybacillus</taxon>
    </lineage>
</organism>
<evidence type="ECO:0000256" key="1">
    <source>
        <dbReference type="SAM" id="Phobius"/>
    </source>
</evidence>
<feature type="transmembrane region" description="Helical" evidence="1">
    <location>
        <begin position="38"/>
        <end position="56"/>
    </location>
</feature>
<feature type="transmembrane region" description="Helical" evidence="1">
    <location>
        <begin position="136"/>
        <end position="157"/>
    </location>
</feature>
<dbReference type="eggNOG" id="COG2324">
    <property type="taxonomic scope" value="Bacteria"/>
</dbReference>
<name>B7GLV6_ANOFW</name>
<keyword evidence="1" id="KW-0812">Transmembrane</keyword>
<proteinExistence type="predicted"/>